<evidence type="ECO:0000259" key="2">
    <source>
        <dbReference type="Pfam" id="PF02769"/>
    </source>
</evidence>
<name>A0A0F9LJM4_9ZZZZ</name>
<evidence type="ECO:0008006" key="4">
    <source>
        <dbReference type="Google" id="ProtNLM"/>
    </source>
</evidence>
<dbReference type="SUPFAM" id="SSF56042">
    <property type="entry name" value="PurM C-terminal domain-like"/>
    <property type="match status" value="1"/>
</dbReference>
<dbReference type="InterPro" id="IPR010918">
    <property type="entry name" value="PurM-like_C_dom"/>
</dbReference>
<dbReference type="CDD" id="cd02194">
    <property type="entry name" value="ThiL"/>
    <property type="match status" value="1"/>
</dbReference>
<dbReference type="Pfam" id="PF02769">
    <property type="entry name" value="AIRS_C"/>
    <property type="match status" value="1"/>
</dbReference>
<sequence length="306" mass="34076">MDEFSFIKWIRNNQKKDKNIIIGIGDDCSSIKINHNLLYLITTDMLVEGTHFELKKNTPRKIGRKSIACSISDIAAMGCPAKYAVVSICFPLKTKTRFAKELFLGMKEEADEYNIKIIGGDIVSGKKMLAINVTMFGKNDGLKPVTRSGAKVDDAIMVTGTLGGSILRKHISFKPRLKESLILNKKFSINSMIDVSDGLVADLNHLLEESGAGAILYEDKIPISADAKKLARKTGLSVLYHALHDGEDYELLFTLSNKESERLLASRSFSIRVSKIGHIKKPGGIFMQDSNRKLRKIKPLGYKHFK</sequence>
<proteinExistence type="inferred from homology"/>
<feature type="domain" description="PurM-like C-terminal" evidence="2">
    <location>
        <begin position="173"/>
        <end position="285"/>
    </location>
</feature>
<evidence type="ECO:0000313" key="3">
    <source>
        <dbReference type="EMBL" id="KKM95254.1"/>
    </source>
</evidence>
<accession>A0A0F9LJM4</accession>
<dbReference type="Gene3D" id="3.30.1330.10">
    <property type="entry name" value="PurM-like, N-terminal domain"/>
    <property type="match status" value="1"/>
</dbReference>
<dbReference type="GO" id="GO:0009228">
    <property type="term" value="P:thiamine biosynthetic process"/>
    <property type="evidence" value="ECO:0007669"/>
    <property type="project" value="InterPro"/>
</dbReference>
<evidence type="ECO:0000259" key="1">
    <source>
        <dbReference type="Pfam" id="PF00586"/>
    </source>
</evidence>
<dbReference type="PANTHER" id="PTHR30270">
    <property type="entry name" value="THIAMINE-MONOPHOSPHATE KINASE"/>
    <property type="match status" value="1"/>
</dbReference>
<dbReference type="AlphaFoldDB" id="A0A0F9LJM4"/>
<dbReference type="SUPFAM" id="SSF55326">
    <property type="entry name" value="PurM N-terminal domain-like"/>
    <property type="match status" value="1"/>
</dbReference>
<dbReference type="Gene3D" id="3.90.650.10">
    <property type="entry name" value="PurM-like C-terminal domain"/>
    <property type="match status" value="1"/>
</dbReference>
<dbReference type="Pfam" id="PF00586">
    <property type="entry name" value="AIRS"/>
    <property type="match status" value="1"/>
</dbReference>
<dbReference type="InterPro" id="IPR036921">
    <property type="entry name" value="PurM-like_N_sf"/>
</dbReference>
<dbReference type="InterPro" id="IPR006283">
    <property type="entry name" value="ThiL-like"/>
</dbReference>
<dbReference type="InterPro" id="IPR036676">
    <property type="entry name" value="PurM-like_C_sf"/>
</dbReference>
<feature type="domain" description="PurM-like N-terminal" evidence="1">
    <location>
        <begin position="25"/>
        <end position="137"/>
    </location>
</feature>
<dbReference type="GO" id="GO:0009030">
    <property type="term" value="F:thiamine-phosphate kinase activity"/>
    <property type="evidence" value="ECO:0007669"/>
    <property type="project" value="InterPro"/>
</dbReference>
<comment type="caution">
    <text evidence="3">The sequence shown here is derived from an EMBL/GenBank/DDBJ whole genome shotgun (WGS) entry which is preliminary data.</text>
</comment>
<organism evidence="3">
    <name type="scientific">marine sediment metagenome</name>
    <dbReference type="NCBI Taxonomy" id="412755"/>
    <lineage>
        <taxon>unclassified sequences</taxon>
        <taxon>metagenomes</taxon>
        <taxon>ecological metagenomes</taxon>
    </lineage>
</organism>
<dbReference type="EMBL" id="LAZR01006031">
    <property type="protein sequence ID" value="KKM95254.1"/>
    <property type="molecule type" value="Genomic_DNA"/>
</dbReference>
<dbReference type="InterPro" id="IPR016188">
    <property type="entry name" value="PurM-like_N"/>
</dbReference>
<dbReference type="PIRSF" id="PIRSF005303">
    <property type="entry name" value="Thiam_monoph_kin"/>
    <property type="match status" value="1"/>
</dbReference>
<gene>
    <name evidence="3" type="ORF">LCGC14_1190030</name>
</gene>
<dbReference type="HAMAP" id="MF_02128">
    <property type="entry name" value="TMP_kinase"/>
    <property type="match status" value="1"/>
</dbReference>
<reference evidence="3" key="1">
    <citation type="journal article" date="2015" name="Nature">
        <title>Complex archaea that bridge the gap between prokaryotes and eukaryotes.</title>
        <authorList>
            <person name="Spang A."/>
            <person name="Saw J.H."/>
            <person name="Jorgensen S.L."/>
            <person name="Zaremba-Niedzwiedzka K."/>
            <person name="Martijn J."/>
            <person name="Lind A.E."/>
            <person name="van Eijk R."/>
            <person name="Schleper C."/>
            <person name="Guy L."/>
            <person name="Ettema T.J."/>
        </authorList>
    </citation>
    <scope>NUCLEOTIDE SEQUENCE</scope>
</reference>
<dbReference type="PANTHER" id="PTHR30270:SF0">
    <property type="entry name" value="THIAMINE-MONOPHOSPHATE KINASE"/>
    <property type="match status" value="1"/>
</dbReference>
<protein>
    <recommendedName>
        <fullName evidence="4">PurM-like N-terminal domain-containing protein</fullName>
    </recommendedName>
</protein>